<reference evidence="1 3" key="2">
    <citation type="journal article" date="2018" name="Plant J.">
        <title>The Physcomitrella patens chromosome-scale assembly reveals moss genome structure and evolution.</title>
        <authorList>
            <person name="Lang D."/>
            <person name="Ullrich K.K."/>
            <person name="Murat F."/>
            <person name="Fuchs J."/>
            <person name="Jenkins J."/>
            <person name="Haas F.B."/>
            <person name="Piednoel M."/>
            <person name="Gundlach H."/>
            <person name="Van Bel M."/>
            <person name="Meyberg R."/>
            <person name="Vives C."/>
            <person name="Morata J."/>
            <person name="Symeonidi A."/>
            <person name="Hiss M."/>
            <person name="Muchero W."/>
            <person name="Kamisugi Y."/>
            <person name="Saleh O."/>
            <person name="Blanc G."/>
            <person name="Decker E.L."/>
            <person name="van Gessel N."/>
            <person name="Grimwood J."/>
            <person name="Hayes R.D."/>
            <person name="Graham S.W."/>
            <person name="Gunter L.E."/>
            <person name="McDaniel S.F."/>
            <person name="Hoernstein S.N.W."/>
            <person name="Larsson A."/>
            <person name="Li F.W."/>
            <person name="Perroud P.F."/>
            <person name="Phillips J."/>
            <person name="Ranjan P."/>
            <person name="Rokshar D.S."/>
            <person name="Rothfels C.J."/>
            <person name="Schneider L."/>
            <person name="Shu S."/>
            <person name="Stevenson D.W."/>
            <person name="Thummler F."/>
            <person name="Tillich M."/>
            <person name="Villarreal Aguilar J.C."/>
            <person name="Widiez T."/>
            <person name="Wong G.K."/>
            <person name="Wymore A."/>
            <person name="Zhang Y."/>
            <person name="Zimmer A.D."/>
            <person name="Quatrano R.S."/>
            <person name="Mayer K.F.X."/>
            <person name="Goodstein D."/>
            <person name="Casacuberta J.M."/>
            <person name="Vandepoele K."/>
            <person name="Reski R."/>
            <person name="Cuming A.C."/>
            <person name="Tuskan G.A."/>
            <person name="Maumus F."/>
            <person name="Salse J."/>
            <person name="Schmutz J."/>
            <person name="Rensing S.A."/>
        </authorList>
    </citation>
    <scope>NUCLEOTIDE SEQUENCE [LARGE SCALE GENOMIC DNA]</scope>
    <source>
        <strain evidence="2 3">cv. Gransden 2004</strain>
    </source>
</reference>
<dbReference type="EMBL" id="ABEU02000006">
    <property type="protein sequence ID" value="PNR52053.1"/>
    <property type="molecule type" value="Genomic_DNA"/>
</dbReference>
<organism evidence="1">
    <name type="scientific">Physcomitrium patens</name>
    <name type="common">Spreading-leaved earth moss</name>
    <name type="synonym">Physcomitrella patens</name>
    <dbReference type="NCBI Taxonomy" id="3218"/>
    <lineage>
        <taxon>Eukaryota</taxon>
        <taxon>Viridiplantae</taxon>
        <taxon>Streptophyta</taxon>
        <taxon>Embryophyta</taxon>
        <taxon>Bryophyta</taxon>
        <taxon>Bryophytina</taxon>
        <taxon>Bryopsida</taxon>
        <taxon>Funariidae</taxon>
        <taxon>Funariales</taxon>
        <taxon>Funariaceae</taxon>
        <taxon>Physcomitrium</taxon>
    </lineage>
</organism>
<dbReference type="AlphaFoldDB" id="A0A2K1KE45"/>
<dbReference type="EnsemblPlants" id="Pp3c6_3060V3.1">
    <property type="protein sequence ID" value="PAC:32978811.CDS.1"/>
    <property type="gene ID" value="Pp3c6_3060"/>
</dbReference>
<reference evidence="1 3" key="1">
    <citation type="journal article" date="2008" name="Science">
        <title>The Physcomitrella genome reveals evolutionary insights into the conquest of land by plants.</title>
        <authorList>
            <person name="Rensing S."/>
            <person name="Lang D."/>
            <person name="Zimmer A."/>
            <person name="Terry A."/>
            <person name="Salamov A."/>
            <person name="Shapiro H."/>
            <person name="Nishiyama T."/>
            <person name="Perroud P.-F."/>
            <person name="Lindquist E."/>
            <person name="Kamisugi Y."/>
            <person name="Tanahashi T."/>
            <person name="Sakakibara K."/>
            <person name="Fujita T."/>
            <person name="Oishi K."/>
            <person name="Shin-I T."/>
            <person name="Kuroki Y."/>
            <person name="Toyoda A."/>
            <person name="Suzuki Y."/>
            <person name="Hashimoto A."/>
            <person name="Yamaguchi K."/>
            <person name="Sugano A."/>
            <person name="Kohara Y."/>
            <person name="Fujiyama A."/>
            <person name="Anterola A."/>
            <person name="Aoki S."/>
            <person name="Ashton N."/>
            <person name="Barbazuk W.B."/>
            <person name="Barker E."/>
            <person name="Bennetzen J."/>
            <person name="Bezanilla M."/>
            <person name="Blankenship R."/>
            <person name="Cho S.H."/>
            <person name="Dutcher S."/>
            <person name="Estelle M."/>
            <person name="Fawcett J.A."/>
            <person name="Gundlach H."/>
            <person name="Hanada K."/>
            <person name="Heyl A."/>
            <person name="Hicks K.A."/>
            <person name="Hugh J."/>
            <person name="Lohr M."/>
            <person name="Mayer K."/>
            <person name="Melkozernov A."/>
            <person name="Murata T."/>
            <person name="Nelson D."/>
            <person name="Pils B."/>
            <person name="Prigge M."/>
            <person name="Reiss B."/>
            <person name="Renner T."/>
            <person name="Rombauts S."/>
            <person name="Rushton P."/>
            <person name="Sanderfoot A."/>
            <person name="Schween G."/>
            <person name="Shiu S.-H."/>
            <person name="Stueber K."/>
            <person name="Theodoulou F.L."/>
            <person name="Tu H."/>
            <person name="Van de Peer Y."/>
            <person name="Verrier P.J."/>
            <person name="Waters E."/>
            <person name="Wood A."/>
            <person name="Yang L."/>
            <person name="Cove D."/>
            <person name="Cuming A."/>
            <person name="Hasebe M."/>
            <person name="Lucas S."/>
            <person name="Mishler D.B."/>
            <person name="Reski R."/>
            <person name="Grigoriev I."/>
            <person name="Quatrano R.S."/>
            <person name="Boore J.L."/>
        </authorList>
    </citation>
    <scope>NUCLEOTIDE SEQUENCE [LARGE SCALE GENOMIC DNA]</scope>
    <source>
        <strain evidence="2 3">cv. Gransden 2004</strain>
    </source>
</reference>
<accession>A0A2K1KE45</accession>
<evidence type="ECO:0000313" key="3">
    <source>
        <dbReference type="Proteomes" id="UP000006727"/>
    </source>
</evidence>
<dbReference type="Proteomes" id="UP000006727">
    <property type="component" value="Chromosome 6"/>
</dbReference>
<reference evidence="2" key="3">
    <citation type="submission" date="2020-12" db="UniProtKB">
        <authorList>
            <consortium name="EnsemblPlants"/>
        </authorList>
    </citation>
    <scope>IDENTIFICATION</scope>
</reference>
<proteinExistence type="predicted"/>
<evidence type="ECO:0000313" key="2">
    <source>
        <dbReference type="EnsemblPlants" id="PAC:32978811.CDS.1"/>
    </source>
</evidence>
<dbReference type="Gramene" id="Pp3c6_3060V3.1">
    <property type="protein sequence ID" value="PAC:32978811.CDS.1"/>
    <property type="gene ID" value="Pp3c6_3060"/>
</dbReference>
<dbReference type="InParanoid" id="A0A2K1KE45"/>
<evidence type="ECO:0000313" key="1">
    <source>
        <dbReference type="EMBL" id="PNR52053.1"/>
    </source>
</evidence>
<keyword evidence="3" id="KW-1185">Reference proteome</keyword>
<gene>
    <name evidence="1" type="ORF">PHYPA_008427</name>
</gene>
<sequence length="54" mass="6576">MMLHTKNKSKKLKTTWYPPQLHKQHYFYNFNCKLPNSMPNNLAMLLPKIYFNSM</sequence>
<name>A0A2K1KE45_PHYPA</name>
<protein>
    <submittedName>
        <fullName evidence="1 2">Uncharacterized protein</fullName>
    </submittedName>
</protein>